<feature type="domain" description="RRN6 beta-propeller" evidence="2">
    <location>
        <begin position="164"/>
        <end position="502"/>
    </location>
</feature>
<dbReference type="Pfam" id="PF20639">
    <property type="entry name" value="Rrn6_K-rich"/>
    <property type="match status" value="1"/>
</dbReference>
<dbReference type="EMBL" id="HE806316">
    <property type="protein sequence ID" value="CCH58685.1"/>
    <property type="molecule type" value="Genomic_DNA"/>
</dbReference>
<gene>
    <name evidence="5" type="primary">TBLA0A08960</name>
    <name evidence="5" type="ORF">TBLA_0A08960</name>
</gene>
<proteinExistence type="predicted"/>
<sequence>MNRDLTFSKQLGVQLGIGIQFPGLRAYTENVSKIPPLRILTRPTKLELHKYKSQAAVNPLESFSEDEVNNSLSENLNSDDNIPAIDFENDLTYNHWKNLLLSKIHWNSLDPDIRANFHLSQDDHQNTSYLFDNIVDSPNFSHDYFPSELKQKVLIPPTSLKLVDPTVGDLLVINKAQNVSEGRLDTATYQLLVYASGQSNSWLNIAVIKPKDSNYVIQTPKLTPIKEIAIDEIFGIKKININATIKSIKIPTFSSLYNKSSEILTLLTSDSLHILKILDILPEYRVFNYKIYEPLRFNDFSDFPIADVSFNPWDIHQFAIVDIKGNWGIGVLPKNKREGSSIKILREFQGTIFETDELSNWKKIAWSTKYTRILVLSRSKIVEVDFEENWQNNLVEAKSWTSILDYKRFNDSNGVLLTSKELIIIGPKNGSSDLTRKISWKHDLKSTMGKLKISFTRIPIGSSELLLIFITSNTSNKIFCQGFLIEGENSIYCFTTPFITKLEELKGGISDIQVITNDYREINNDSDRNNVDLSNELLSISALIKNSKKGEFYSTTFTTIPTSQISRKKHVHFNPLASELESQSEDTNFKTMQAYFSILKENLHSLILSHTQFDNNENEEYETFQEYGYSLSQSINDRILDSEVNVPHKSIVQHILFEHLLKFPDNMNNLTEFTSLFEQISEFYTEKDIIFSGFDNIFDILIHENLYDLNMLFSKLVEIWEPMFAHSEYYIRGIIFSLLQSSMGFSIASQIDGLERHLRNELSQDYNELLDDWGRENWDDDISTNSFRSSIPYSSQPQFLFSSQTQIPTIKSSQSHSTRRRNKNLPSGSGKISKRQYAPSSQRDISQSSSFMSSQPSSTLPDTMTPAFSLLQSSIPTLSQSISANRSKKKKKKVGGFG</sequence>
<dbReference type="FunCoup" id="I2GX33">
    <property type="interactions" value="31"/>
</dbReference>
<dbReference type="Proteomes" id="UP000002866">
    <property type="component" value="Chromosome 1"/>
</dbReference>
<evidence type="ECO:0000256" key="1">
    <source>
        <dbReference type="SAM" id="MobiDB-lite"/>
    </source>
</evidence>
<feature type="region of interest" description="Disordered" evidence="1">
    <location>
        <begin position="879"/>
        <end position="898"/>
    </location>
</feature>
<feature type="compositionally biased region" description="Low complexity" evidence="1">
    <location>
        <begin position="840"/>
        <end position="858"/>
    </location>
</feature>
<dbReference type="AlphaFoldDB" id="I2GX33"/>
<evidence type="ECO:0008006" key="7">
    <source>
        <dbReference type="Google" id="ProtNLM"/>
    </source>
</evidence>
<dbReference type="PANTHER" id="PTHR28221:SF2">
    <property type="entry name" value="RNA POLYMERASE I-SPECIFIC TRANSCRIPTION INITIATION FACTOR RRN6"/>
    <property type="match status" value="1"/>
</dbReference>
<dbReference type="STRING" id="1071380.I2GX33"/>
<accession>I2GX33</accession>
<dbReference type="RefSeq" id="XP_004178204.1">
    <property type="nucleotide sequence ID" value="XM_004178156.1"/>
</dbReference>
<dbReference type="GO" id="GO:0001179">
    <property type="term" value="F:RNA polymerase I general transcription initiation factor binding"/>
    <property type="evidence" value="ECO:0007669"/>
    <property type="project" value="TreeGrafter"/>
</dbReference>
<dbReference type="eggNOG" id="ENOG502QRAW">
    <property type="taxonomic scope" value="Eukaryota"/>
</dbReference>
<feature type="compositionally biased region" description="Basic residues" evidence="1">
    <location>
        <begin position="886"/>
        <end position="898"/>
    </location>
</feature>
<protein>
    <recommendedName>
        <fullName evidence="7">RNA polymerase I-specific transcription initiation factor RRN6-like protein</fullName>
    </recommendedName>
</protein>
<dbReference type="OrthoDB" id="4090074at2759"/>
<dbReference type="KEGG" id="tbl:TBLA_0A08960"/>
<dbReference type="InterPro" id="IPR048535">
    <property type="entry name" value="RRN6_beta-prop"/>
</dbReference>
<dbReference type="Pfam" id="PF20640">
    <property type="entry name" value="Rrn6_HB"/>
    <property type="match status" value="1"/>
</dbReference>
<dbReference type="InterPro" id="IPR048536">
    <property type="entry name" value="Rrn6_K-rich"/>
</dbReference>
<evidence type="ECO:0000259" key="4">
    <source>
        <dbReference type="Pfam" id="PF20640"/>
    </source>
</evidence>
<dbReference type="GeneID" id="14493473"/>
<feature type="domain" description="RRN6 helical bundle" evidence="4">
    <location>
        <begin position="608"/>
        <end position="743"/>
    </location>
</feature>
<evidence type="ECO:0000259" key="3">
    <source>
        <dbReference type="Pfam" id="PF20639"/>
    </source>
</evidence>
<dbReference type="GO" id="GO:0001163">
    <property type="term" value="F:RNA polymerase I transcription regulatory region sequence-specific DNA binding"/>
    <property type="evidence" value="ECO:0007669"/>
    <property type="project" value="TreeGrafter"/>
</dbReference>
<feature type="region of interest" description="Disordered" evidence="1">
    <location>
        <begin position="809"/>
        <end position="866"/>
    </location>
</feature>
<keyword evidence="6" id="KW-1185">Reference proteome</keyword>
<organism evidence="5 6">
    <name type="scientific">Henningerozyma blattae (strain ATCC 34711 / CBS 6284 / DSM 70876 / NBRC 10599 / NRRL Y-10934 / UCD 77-7)</name>
    <name type="common">Yeast</name>
    <name type="synonym">Tetrapisispora blattae</name>
    <dbReference type="NCBI Taxonomy" id="1071380"/>
    <lineage>
        <taxon>Eukaryota</taxon>
        <taxon>Fungi</taxon>
        <taxon>Dikarya</taxon>
        <taxon>Ascomycota</taxon>
        <taxon>Saccharomycotina</taxon>
        <taxon>Saccharomycetes</taxon>
        <taxon>Saccharomycetales</taxon>
        <taxon>Saccharomycetaceae</taxon>
        <taxon>Henningerozyma</taxon>
    </lineage>
</organism>
<evidence type="ECO:0000259" key="2">
    <source>
        <dbReference type="Pfam" id="PF10214"/>
    </source>
</evidence>
<dbReference type="InterPro" id="IPR048537">
    <property type="entry name" value="RRN6_HB"/>
</dbReference>
<evidence type="ECO:0000313" key="6">
    <source>
        <dbReference type="Proteomes" id="UP000002866"/>
    </source>
</evidence>
<dbReference type="GO" id="GO:0042790">
    <property type="term" value="P:nucleolar large rRNA transcription by RNA polymerase I"/>
    <property type="evidence" value="ECO:0007669"/>
    <property type="project" value="TreeGrafter"/>
</dbReference>
<dbReference type="InParanoid" id="I2GX33"/>
<reference evidence="5 6" key="1">
    <citation type="journal article" date="2011" name="Proc. Natl. Acad. Sci. U.S.A.">
        <title>Evolutionary erosion of yeast sex chromosomes by mating-type switching accidents.</title>
        <authorList>
            <person name="Gordon J.L."/>
            <person name="Armisen D."/>
            <person name="Proux-Wera E."/>
            <person name="Oheigeartaigh S.S."/>
            <person name="Byrne K.P."/>
            <person name="Wolfe K.H."/>
        </authorList>
    </citation>
    <scope>NUCLEOTIDE SEQUENCE [LARGE SCALE GENOMIC DNA]</scope>
    <source>
        <strain evidence="6">ATCC 34711 / CBS 6284 / DSM 70876 / NBRC 10599 / NRRL Y-10934 / UCD 77-7</strain>
    </source>
</reference>
<dbReference type="Pfam" id="PF10214">
    <property type="entry name" value="Rrn6_beta-prop"/>
    <property type="match status" value="1"/>
</dbReference>
<evidence type="ECO:0000313" key="5">
    <source>
        <dbReference type="EMBL" id="CCH58685.1"/>
    </source>
</evidence>
<dbReference type="GO" id="GO:0070860">
    <property type="term" value="C:RNA polymerase I core factor complex"/>
    <property type="evidence" value="ECO:0007669"/>
    <property type="project" value="TreeGrafter"/>
</dbReference>
<dbReference type="InterPro" id="IPR019350">
    <property type="entry name" value="RNA_pol_I-sp_TIF_RRN6-like"/>
</dbReference>
<dbReference type="OMA" id="PAFTLMQ"/>
<name>I2GX33_HENB6</name>
<feature type="domain" description="RRN6 K-rich C-terminal" evidence="3">
    <location>
        <begin position="766"/>
        <end position="897"/>
    </location>
</feature>
<dbReference type="PANTHER" id="PTHR28221">
    <property type="entry name" value="RNA POLYMERASE I-SPECIFIC TRANSCRIPTION INITIATION FACTOR RRN6"/>
    <property type="match status" value="1"/>
</dbReference>
<dbReference type="HOGENOM" id="CLU_014997_0_0_1"/>